<proteinExistence type="predicted"/>
<dbReference type="PANTHER" id="PTHR31252">
    <property type="entry name" value="DUF4419 DOMAIN-CONTAINING PROTEIN"/>
    <property type="match status" value="1"/>
</dbReference>
<comment type="caution">
    <text evidence="1">The sequence shown here is derived from an EMBL/GenBank/DDBJ whole genome shotgun (WGS) entry which is preliminary data.</text>
</comment>
<dbReference type="InterPro" id="IPR025533">
    <property type="entry name" value="DUF4419"/>
</dbReference>
<evidence type="ECO:0000313" key="2">
    <source>
        <dbReference type="Proteomes" id="UP001371305"/>
    </source>
</evidence>
<dbReference type="Proteomes" id="UP001371305">
    <property type="component" value="Unassembled WGS sequence"/>
</dbReference>
<gene>
    <name evidence="1" type="ORF">WKV53_21335</name>
</gene>
<protein>
    <submittedName>
        <fullName evidence="1">DUF4419 domain-containing protein</fullName>
    </submittedName>
</protein>
<evidence type="ECO:0000313" key="1">
    <source>
        <dbReference type="EMBL" id="MEK7953072.1"/>
    </source>
</evidence>
<sequence length="341" mass="38098">MITFDVSDVEPGTKPLPASAPRVALQSRLKHPVEAYASNLPLLVEDAGVNGFVAAAHYAFMDHHPLVLSPDDVWLCIAQGFALHVDQHAEDLRKRLVAHEGKVEIVVLRDEFIKGSPDNDWQGCFSEFSDRIGEYVGSTRDLLVSGFSTTGPIEKAASEIVLMAAMRHYFDYTVVTRCGIPRITLLGTVEDWRMIRQRIEALAEFDFEWWVRVLRPVLDEFVRSAEGNQDRQFWRSFYKFNDSSGGPFISGWINAFFPYLEDQGRPAGEPFLFRNAGVGGLVHEGICSDRFPSGMSLAPFVWDYLDTKIPMKLFAGFAGVSQDPCTLEVRSAIGWAVAEGT</sequence>
<organism evidence="1 2">
    <name type="scientific">Luteolibacter soli</name>
    <dbReference type="NCBI Taxonomy" id="3135280"/>
    <lineage>
        <taxon>Bacteria</taxon>
        <taxon>Pseudomonadati</taxon>
        <taxon>Verrucomicrobiota</taxon>
        <taxon>Verrucomicrobiia</taxon>
        <taxon>Verrucomicrobiales</taxon>
        <taxon>Verrucomicrobiaceae</taxon>
        <taxon>Luteolibacter</taxon>
    </lineage>
</organism>
<dbReference type="RefSeq" id="WP_341406835.1">
    <property type="nucleotide sequence ID" value="NZ_JBBUKT010000010.1"/>
</dbReference>
<keyword evidence="2" id="KW-1185">Reference proteome</keyword>
<reference evidence="1 2" key="1">
    <citation type="submission" date="2024-04" db="EMBL/GenBank/DDBJ databases">
        <title>Luteolibacter sp. isolated from soil.</title>
        <authorList>
            <person name="An J."/>
        </authorList>
    </citation>
    <scope>NUCLEOTIDE SEQUENCE [LARGE SCALE GENOMIC DNA]</scope>
    <source>
        <strain evidence="1 2">Y139</strain>
    </source>
</reference>
<dbReference type="PANTHER" id="PTHR31252:SF11">
    <property type="entry name" value="DUF4419 DOMAIN-CONTAINING PROTEIN"/>
    <property type="match status" value="1"/>
</dbReference>
<dbReference type="EMBL" id="JBBUKT010000010">
    <property type="protein sequence ID" value="MEK7953072.1"/>
    <property type="molecule type" value="Genomic_DNA"/>
</dbReference>
<accession>A0ABU9B1C3</accession>
<name>A0ABU9B1C3_9BACT</name>
<dbReference type="Pfam" id="PF14388">
    <property type="entry name" value="DUF4419"/>
    <property type="match status" value="1"/>
</dbReference>